<dbReference type="GO" id="GO:0005506">
    <property type="term" value="F:iron ion binding"/>
    <property type="evidence" value="ECO:0007669"/>
    <property type="project" value="UniProtKB-ARBA"/>
</dbReference>
<accession>A0A0F5YKW9</accession>
<name>A0A0F5YKW9_9CYAN</name>
<dbReference type="InterPro" id="IPR008775">
    <property type="entry name" value="Phytyl_CoA_dOase-like"/>
</dbReference>
<dbReference type="OrthoDB" id="9791262at2"/>
<evidence type="ECO:0008006" key="3">
    <source>
        <dbReference type="Google" id="ProtNLM"/>
    </source>
</evidence>
<dbReference type="RefSeq" id="WP_046277780.1">
    <property type="nucleotide sequence ID" value="NZ_LATL02000123.1"/>
</dbReference>
<dbReference type="PANTHER" id="PTHR20883:SF48">
    <property type="entry name" value="ECTOINE DIOXYGENASE"/>
    <property type="match status" value="1"/>
</dbReference>
<evidence type="ECO:0000313" key="1">
    <source>
        <dbReference type="EMBL" id="KKD38830.1"/>
    </source>
</evidence>
<dbReference type="SUPFAM" id="SSF51197">
    <property type="entry name" value="Clavaminate synthase-like"/>
    <property type="match status" value="1"/>
</dbReference>
<proteinExistence type="predicted"/>
<organism evidence="1 2">
    <name type="scientific">Limnoraphis robusta CS-951</name>
    <dbReference type="NCBI Taxonomy" id="1637645"/>
    <lineage>
        <taxon>Bacteria</taxon>
        <taxon>Bacillati</taxon>
        <taxon>Cyanobacteriota</taxon>
        <taxon>Cyanophyceae</taxon>
        <taxon>Oscillatoriophycideae</taxon>
        <taxon>Oscillatoriales</taxon>
        <taxon>Sirenicapillariaceae</taxon>
        <taxon>Limnoraphis</taxon>
    </lineage>
</organism>
<sequence>MQSIGSSQTYSSSQTNLNQTEQKVSFFEKEGFVGPFTLGQTASLVALRDAMSKEIENSQAQDTSTESPQSPVMDRRIAHITSKLVYDLSTEPQILDDVADFLGSNLLFWMAETIVREPGHDGHIVKKTGQIWHIDVINGWIKGVHTSIAVTDMTMKTGCLLVIPGTHKYDADLPALEEAGECDLTDASSLLRLADRMHPENAPHQIKAIEMKAGQYCFTRGGIWHGVSRNNDTRTRFGLVARFARPDVEIKNFAGNPIPCIVVRGEDSHQLNLLKTPPEKD</sequence>
<dbReference type="PANTHER" id="PTHR20883">
    <property type="entry name" value="PHYTANOYL-COA DIOXYGENASE DOMAIN CONTAINING 1"/>
    <property type="match status" value="1"/>
</dbReference>
<dbReference type="AlphaFoldDB" id="A0A0F5YKW9"/>
<evidence type="ECO:0000313" key="2">
    <source>
        <dbReference type="Proteomes" id="UP000033607"/>
    </source>
</evidence>
<dbReference type="EMBL" id="LATL02000123">
    <property type="protein sequence ID" value="KKD38830.1"/>
    <property type="molecule type" value="Genomic_DNA"/>
</dbReference>
<gene>
    <name evidence="1" type="ORF">WN50_06905</name>
</gene>
<dbReference type="Pfam" id="PF05721">
    <property type="entry name" value="PhyH"/>
    <property type="match status" value="1"/>
</dbReference>
<dbReference type="Gene3D" id="2.60.120.620">
    <property type="entry name" value="q2cbj1_9rhob like domain"/>
    <property type="match status" value="1"/>
</dbReference>
<dbReference type="Proteomes" id="UP000033607">
    <property type="component" value="Unassembled WGS sequence"/>
</dbReference>
<reference evidence="1 2" key="1">
    <citation type="submission" date="2015-06" db="EMBL/GenBank/DDBJ databases">
        <title>Draft genome assembly of filamentous brackish cyanobacterium Limnoraphis robusta strain CS-951.</title>
        <authorList>
            <person name="Willis A."/>
            <person name="Parks M."/>
            <person name="Burford M.A."/>
        </authorList>
    </citation>
    <scope>NUCLEOTIDE SEQUENCE [LARGE SCALE GENOMIC DNA]</scope>
    <source>
        <strain evidence="1 2">CS-951</strain>
    </source>
</reference>
<protein>
    <recommendedName>
        <fullName evidence="3">Phytanoyl-CoA dioxygenase</fullName>
    </recommendedName>
</protein>
<comment type="caution">
    <text evidence="1">The sequence shown here is derived from an EMBL/GenBank/DDBJ whole genome shotgun (WGS) entry which is preliminary data.</text>
</comment>
<dbReference type="GO" id="GO:0016706">
    <property type="term" value="F:2-oxoglutarate-dependent dioxygenase activity"/>
    <property type="evidence" value="ECO:0007669"/>
    <property type="project" value="UniProtKB-ARBA"/>
</dbReference>